<comment type="caution">
    <text evidence="1">The sequence shown here is derived from an EMBL/GenBank/DDBJ whole genome shotgun (WGS) entry which is preliminary data.</text>
</comment>
<dbReference type="RefSeq" id="WP_074987007.1">
    <property type="nucleotide sequence ID" value="NZ_CADFGN010000015.1"/>
</dbReference>
<evidence type="ECO:0000313" key="2">
    <source>
        <dbReference type="Proteomes" id="UP000183529"/>
    </source>
</evidence>
<proteinExistence type="predicted"/>
<dbReference type="EMBL" id="FNZM01000023">
    <property type="protein sequence ID" value="SEK12942.1"/>
    <property type="molecule type" value="Genomic_DNA"/>
</dbReference>
<reference evidence="1 2" key="1">
    <citation type="submission" date="2016-10" db="EMBL/GenBank/DDBJ databases">
        <authorList>
            <person name="Varghese N."/>
            <person name="Submissions S."/>
        </authorList>
    </citation>
    <scope>NUCLEOTIDE SEQUENCE [LARGE SCALE GENOMIC DNA]</scope>
    <source>
        <strain evidence="1 2">LMG 22274</strain>
    </source>
</reference>
<name>A0AAQ1GMG6_9BURK</name>
<evidence type="ECO:0000313" key="1">
    <source>
        <dbReference type="EMBL" id="SEK12942.1"/>
    </source>
</evidence>
<sequence length="410" mass="41747">MGSIIEMAVYLAAAAILTVYQIREDIQKHRAALLASEGQNEAVIADALGSWTNDNYSTLLSQYAQSGNATLTAPTVADLKAAGNLKQSYRAGPFWGGSYTIQVSMVPDGCTEQDGNCHVSWVFYPSLPYTRDGKPDVSGAAQIALAANSQGTQFGFSSTRNSGTISGISGTWTATNPLSGTPAAAILATNGAGNDGNSLYIRRDGSLTWTGSQNVNGVDLHNVGSIDATGTIAAPIVAASNVDVSNAVRSPGTLYVQSAAGTDSAPIDTGAAAVHGNATVFGALEVANQATPRASCTSTTGTTRIAANADGSGLMLSCQYTTSGYEWLPIGGTTLRYGYYTVSNGSTVPAPYCASGGIPAILLDAQGLYVDPTATVNLGATGTGPWTVTITDGSGAGIQGVAIATTYCEF</sequence>
<dbReference type="Proteomes" id="UP000183529">
    <property type="component" value="Unassembled WGS sequence"/>
</dbReference>
<protein>
    <recommendedName>
        <fullName evidence="3">Shufflon system plasmid conjugative transfer pilus tip adhesin PilV</fullName>
    </recommendedName>
</protein>
<organism evidence="1 2">
    <name type="scientific">Paraburkholderia tropica</name>
    <dbReference type="NCBI Taxonomy" id="92647"/>
    <lineage>
        <taxon>Bacteria</taxon>
        <taxon>Pseudomonadati</taxon>
        <taxon>Pseudomonadota</taxon>
        <taxon>Betaproteobacteria</taxon>
        <taxon>Burkholderiales</taxon>
        <taxon>Burkholderiaceae</taxon>
        <taxon>Paraburkholderia</taxon>
    </lineage>
</organism>
<dbReference type="AlphaFoldDB" id="A0AAQ1GMG6"/>
<evidence type="ECO:0008006" key="3">
    <source>
        <dbReference type="Google" id="ProtNLM"/>
    </source>
</evidence>
<gene>
    <name evidence="1" type="ORF">SAMN05216550_12333</name>
</gene>
<accession>A0AAQ1GMG6</accession>